<feature type="chain" id="PRO_5030135431" description="Lipoprotein" evidence="2">
    <location>
        <begin position="25"/>
        <end position="86"/>
    </location>
</feature>
<feature type="signal peptide" evidence="2">
    <location>
        <begin position="1"/>
        <end position="24"/>
    </location>
</feature>
<dbReference type="AlphaFoldDB" id="A0A5N7MHV0"/>
<evidence type="ECO:0000313" key="4">
    <source>
        <dbReference type="Proteomes" id="UP000403266"/>
    </source>
</evidence>
<dbReference type="Proteomes" id="UP000403266">
    <property type="component" value="Unassembled WGS sequence"/>
</dbReference>
<evidence type="ECO:0000256" key="2">
    <source>
        <dbReference type="SAM" id="SignalP"/>
    </source>
</evidence>
<accession>A0A5N7MHV0</accession>
<proteinExistence type="predicted"/>
<keyword evidence="4" id="KW-1185">Reference proteome</keyword>
<keyword evidence="2" id="KW-0732">Signal</keyword>
<feature type="region of interest" description="Disordered" evidence="1">
    <location>
        <begin position="63"/>
        <end position="86"/>
    </location>
</feature>
<dbReference type="PROSITE" id="PS51257">
    <property type="entry name" value="PROKAR_LIPOPROTEIN"/>
    <property type="match status" value="1"/>
</dbReference>
<dbReference type="RefSeq" id="WP_152712772.1">
    <property type="nucleotide sequence ID" value="NZ_VOSJ01000054.1"/>
</dbReference>
<protein>
    <recommendedName>
        <fullName evidence="5">Lipoprotein</fullName>
    </recommendedName>
</protein>
<dbReference type="OrthoDB" id="8021349at2"/>
<gene>
    <name evidence="3" type="ORF">FS320_15610</name>
</gene>
<sequence>MFKALRNLASAAILTLGLTGCVGAAGVSTWEYQSGQGYETQRVYDGRIQADTSQGFTREACTTVSSRQIGPSGGGAGGDVTACAPN</sequence>
<name>A0A5N7MHV0_9HYPH</name>
<reference evidence="3 4" key="1">
    <citation type="journal article" date="2019" name="Syst. Appl. Microbiol.">
        <title>Microvirga tunisiensis sp. nov., a root nodule symbiotic bacterium isolated from Lupinus micranthus and L. luteus grown in Northern Tunisia.</title>
        <authorList>
            <person name="Msaddak A."/>
            <person name="Rejili M."/>
            <person name="Duran D."/>
            <person name="Mars M."/>
            <person name="Palacios J.M."/>
            <person name="Ruiz-Argueso T."/>
            <person name="Rey L."/>
            <person name="Imperial J."/>
        </authorList>
    </citation>
    <scope>NUCLEOTIDE SEQUENCE [LARGE SCALE GENOMIC DNA]</scope>
    <source>
        <strain evidence="3 4">Lmie10</strain>
    </source>
</reference>
<evidence type="ECO:0000256" key="1">
    <source>
        <dbReference type="SAM" id="MobiDB-lite"/>
    </source>
</evidence>
<organism evidence="3 4">
    <name type="scientific">Microvirga tunisiensis</name>
    <dbReference type="NCBI Taxonomy" id="2108360"/>
    <lineage>
        <taxon>Bacteria</taxon>
        <taxon>Pseudomonadati</taxon>
        <taxon>Pseudomonadota</taxon>
        <taxon>Alphaproteobacteria</taxon>
        <taxon>Hyphomicrobiales</taxon>
        <taxon>Methylobacteriaceae</taxon>
        <taxon>Microvirga</taxon>
    </lineage>
</organism>
<comment type="caution">
    <text evidence="3">The sequence shown here is derived from an EMBL/GenBank/DDBJ whole genome shotgun (WGS) entry which is preliminary data.</text>
</comment>
<evidence type="ECO:0008006" key="5">
    <source>
        <dbReference type="Google" id="ProtNLM"/>
    </source>
</evidence>
<dbReference type="EMBL" id="VOSK01000054">
    <property type="protein sequence ID" value="MPR26605.1"/>
    <property type="molecule type" value="Genomic_DNA"/>
</dbReference>
<evidence type="ECO:0000313" key="3">
    <source>
        <dbReference type="EMBL" id="MPR26605.1"/>
    </source>
</evidence>